<protein>
    <submittedName>
        <fullName evidence="2">Uncharacterized protein</fullName>
    </submittedName>
</protein>
<dbReference type="Proteomes" id="UP000184267">
    <property type="component" value="Unassembled WGS sequence"/>
</dbReference>
<proteinExistence type="predicted"/>
<comment type="caution">
    <text evidence="2">The sequence shown here is derived from an EMBL/GenBank/DDBJ whole genome shotgun (WGS) entry which is preliminary data.</text>
</comment>
<evidence type="ECO:0000256" key="1">
    <source>
        <dbReference type="SAM" id="MobiDB-lite"/>
    </source>
</evidence>
<dbReference type="AlphaFoldDB" id="A0A1M2V263"/>
<sequence length="207" mass="23037">MGRQKYDGKERSGLTPPDNWEHEVLEDDPLAANPPQPRRRRFARAIRAEDTQVPSSPSASSDEALSDPHPWPGPRAEEDQESEETNTSEQDERDYQRMCEKERRGHSWISISSTSPTPPPPPPLPPAETSSVDTAGTSHMRRPRDEGNREGMRSSRDDETRASKRAHIGPPLRQRGKRTAPAQYDGEDGAAAANLKGYLGHATSRNK</sequence>
<reference evidence="2 3" key="1">
    <citation type="submission" date="2016-10" db="EMBL/GenBank/DDBJ databases">
        <title>Genome sequence of the basidiomycete white-rot fungus Trametes pubescens.</title>
        <authorList>
            <person name="Makela M.R."/>
            <person name="Granchi Z."/>
            <person name="Peng M."/>
            <person name="De Vries R.P."/>
            <person name="Grigoriev I."/>
            <person name="Riley R."/>
            <person name="Hilden K."/>
        </authorList>
    </citation>
    <scope>NUCLEOTIDE SEQUENCE [LARGE SCALE GENOMIC DNA]</scope>
    <source>
        <strain evidence="2 3">FBCC735</strain>
    </source>
</reference>
<feature type="compositionally biased region" description="Acidic residues" evidence="1">
    <location>
        <begin position="78"/>
        <end position="92"/>
    </location>
</feature>
<evidence type="ECO:0000313" key="3">
    <source>
        <dbReference type="Proteomes" id="UP000184267"/>
    </source>
</evidence>
<feature type="compositionally biased region" description="Basic and acidic residues" evidence="1">
    <location>
        <begin position="143"/>
        <end position="162"/>
    </location>
</feature>
<feature type="compositionally biased region" description="Low complexity" evidence="1">
    <location>
        <begin position="54"/>
        <end position="63"/>
    </location>
</feature>
<organism evidence="2 3">
    <name type="scientific">Trametes pubescens</name>
    <name type="common">White-rot fungus</name>
    <dbReference type="NCBI Taxonomy" id="154538"/>
    <lineage>
        <taxon>Eukaryota</taxon>
        <taxon>Fungi</taxon>
        <taxon>Dikarya</taxon>
        <taxon>Basidiomycota</taxon>
        <taxon>Agaricomycotina</taxon>
        <taxon>Agaricomycetes</taxon>
        <taxon>Polyporales</taxon>
        <taxon>Polyporaceae</taxon>
        <taxon>Trametes</taxon>
    </lineage>
</organism>
<feature type="compositionally biased region" description="Basic and acidic residues" evidence="1">
    <location>
        <begin position="1"/>
        <end position="12"/>
    </location>
</feature>
<feature type="compositionally biased region" description="Pro residues" evidence="1">
    <location>
        <begin position="116"/>
        <end position="126"/>
    </location>
</feature>
<dbReference type="EMBL" id="MNAD01001727">
    <property type="protein sequence ID" value="OJT01666.1"/>
    <property type="molecule type" value="Genomic_DNA"/>
</dbReference>
<accession>A0A1M2V263</accession>
<feature type="compositionally biased region" description="Basic and acidic residues" evidence="1">
    <location>
        <begin position="93"/>
        <end position="105"/>
    </location>
</feature>
<gene>
    <name evidence="2" type="ORF">TRAPUB_7884</name>
</gene>
<keyword evidence="3" id="KW-1185">Reference proteome</keyword>
<feature type="region of interest" description="Disordered" evidence="1">
    <location>
        <begin position="1"/>
        <end position="188"/>
    </location>
</feature>
<evidence type="ECO:0000313" key="2">
    <source>
        <dbReference type="EMBL" id="OJT01666.1"/>
    </source>
</evidence>
<name>A0A1M2V263_TRAPU</name>